<evidence type="ECO:0000259" key="1">
    <source>
        <dbReference type="PROSITE" id="PS51819"/>
    </source>
</evidence>
<proteinExistence type="predicted"/>
<dbReference type="Proteomes" id="UP000619788">
    <property type="component" value="Unassembled WGS sequence"/>
</dbReference>
<dbReference type="PROSITE" id="PS51819">
    <property type="entry name" value="VOC"/>
    <property type="match status" value="1"/>
</dbReference>
<dbReference type="Pfam" id="PF00903">
    <property type="entry name" value="Glyoxalase"/>
    <property type="match status" value="1"/>
</dbReference>
<dbReference type="InterPro" id="IPR029068">
    <property type="entry name" value="Glyas_Bleomycin-R_OHBP_Dase"/>
</dbReference>
<reference evidence="2 3" key="1">
    <citation type="submission" date="2021-01" db="EMBL/GenBank/DDBJ databases">
        <title>Whole genome shotgun sequence of Planobispora siamensis NBRC 107568.</title>
        <authorList>
            <person name="Komaki H."/>
            <person name="Tamura T."/>
        </authorList>
    </citation>
    <scope>NUCLEOTIDE SEQUENCE [LARGE SCALE GENOMIC DNA]</scope>
    <source>
        <strain evidence="2 3">NBRC 107568</strain>
    </source>
</reference>
<dbReference type="InterPro" id="IPR037523">
    <property type="entry name" value="VOC_core"/>
</dbReference>
<dbReference type="RefSeq" id="WP_204067261.1">
    <property type="nucleotide sequence ID" value="NZ_BOOJ01000051.1"/>
</dbReference>
<dbReference type="InterPro" id="IPR004360">
    <property type="entry name" value="Glyas_Fos-R_dOase_dom"/>
</dbReference>
<keyword evidence="3" id="KW-1185">Reference proteome</keyword>
<gene>
    <name evidence="2" type="ORF">Psi01_57960</name>
</gene>
<dbReference type="EMBL" id="BOOJ01000051">
    <property type="protein sequence ID" value="GIH95166.1"/>
    <property type="molecule type" value="Genomic_DNA"/>
</dbReference>
<protein>
    <submittedName>
        <fullName evidence="2">Glyoxalase</fullName>
    </submittedName>
</protein>
<dbReference type="CDD" id="cd07246">
    <property type="entry name" value="VOC_like"/>
    <property type="match status" value="1"/>
</dbReference>
<accession>A0A8J3SM91</accession>
<feature type="domain" description="VOC" evidence="1">
    <location>
        <begin position="9"/>
        <end position="126"/>
    </location>
</feature>
<dbReference type="PANTHER" id="PTHR34109">
    <property type="entry name" value="BNAUNNG04460D PROTEIN-RELATED"/>
    <property type="match status" value="1"/>
</dbReference>
<dbReference type="PANTHER" id="PTHR34109:SF1">
    <property type="entry name" value="VOC DOMAIN-CONTAINING PROTEIN"/>
    <property type="match status" value="1"/>
</dbReference>
<dbReference type="Gene3D" id="3.30.720.120">
    <property type="match status" value="1"/>
</dbReference>
<dbReference type="Gene3D" id="3.30.720.110">
    <property type="match status" value="1"/>
</dbReference>
<name>A0A8J3SM91_9ACTN</name>
<dbReference type="SUPFAM" id="SSF54593">
    <property type="entry name" value="Glyoxalase/Bleomycin resistance protein/Dihydroxybiphenyl dioxygenase"/>
    <property type="match status" value="1"/>
</dbReference>
<sequence>MTVKPIPEGYTTVTPWIISYDTAGLMSYLTRAFDAVELARVVDGEGRIGHAEMRIGNAVVMMFDSKPGWPRTPAFLRLYVPDADATHRQAVGAGGTSVTEVTHLYFGDRVGRVRDPFGNLWWIQTRVEDVSPEEMEQRLSDPVFAKAMEYVQTADFF</sequence>
<comment type="caution">
    <text evidence="2">The sequence shown here is derived from an EMBL/GenBank/DDBJ whole genome shotgun (WGS) entry which is preliminary data.</text>
</comment>
<evidence type="ECO:0000313" key="3">
    <source>
        <dbReference type="Proteomes" id="UP000619788"/>
    </source>
</evidence>
<organism evidence="2 3">
    <name type="scientific">Planobispora siamensis</name>
    <dbReference type="NCBI Taxonomy" id="936338"/>
    <lineage>
        <taxon>Bacteria</taxon>
        <taxon>Bacillati</taxon>
        <taxon>Actinomycetota</taxon>
        <taxon>Actinomycetes</taxon>
        <taxon>Streptosporangiales</taxon>
        <taxon>Streptosporangiaceae</taxon>
        <taxon>Planobispora</taxon>
    </lineage>
</organism>
<dbReference type="AlphaFoldDB" id="A0A8J3SM91"/>
<evidence type="ECO:0000313" key="2">
    <source>
        <dbReference type="EMBL" id="GIH95166.1"/>
    </source>
</evidence>